<keyword evidence="2" id="KW-1185">Reference proteome</keyword>
<reference evidence="1 2" key="1">
    <citation type="submission" date="2013-12" db="EMBL/GenBank/DDBJ databases">
        <authorList>
            <consortium name="DOE Joint Genome Institute"/>
            <person name="Kappler U."/>
            <person name="Huntemann M."/>
            <person name="Han J."/>
            <person name="Chen A."/>
            <person name="Kyrpides N."/>
            <person name="Mavromatis K."/>
            <person name="Markowitz V."/>
            <person name="Palaniappan K."/>
            <person name="Ivanova N."/>
            <person name="Schaumberg A."/>
            <person name="Pati A."/>
            <person name="Liolios K."/>
            <person name="Nordberg H.P."/>
            <person name="Cantor M.N."/>
            <person name="Hua S.X."/>
            <person name="Woyke T."/>
        </authorList>
    </citation>
    <scope>NUCLEOTIDE SEQUENCE [LARGE SCALE GENOMIC DNA]</scope>
    <source>
        <strain evidence="2">AL2</strain>
    </source>
</reference>
<sequence>MVNKALHIVVFVYIDAKYSKFVDEVQAKNLSGYAQVFWVRFVDEGA</sequence>
<dbReference type="HOGENOM" id="CLU_3190136_0_0_6"/>
<dbReference type="AlphaFoldDB" id="W0DUV6"/>
<dbReference type="Proteomes" id="UP000005380">
    <property type="component" value="Chromosome"/>
</dbReference>
<evidence type="ECO:0000313" key="1">
    <source>
        <dbReference type="EMBL" id="AHF02207.1"/>
    </source>
</evidence>
<organism evidence="1 2">
    <name type="scientific">Thiomicrospira aerophila AL3</name>
    <dbReference type="NCBI Taxonomy" id="717772"/>
    <lineage>
        <taxon>Bacteria</taxon>
        <taxon>Pseudomonadati</taxon>
        <taxon>Pseudomonadota</taxon>
        <taxon>Gammaproteobacteria</taxon>
        <taxon>Thiotrichales</taxon>
        <taxon>Piscirickettsiaceae</taxon>
        <taxon>Thiomicrospira</taxon>
    </lineage>
</organism>
<dbReference type="InParanoid" id="W0DUV6"/>
<accession>W0DUV6</accession>
<gene>
    <name evidence="1" type="ORF">THIAE_02890</name>
</gene>
<proteinExistence type="predicted"/>
<dbReference type="STRING" id="717772.THIAE_02890"/>
<protein>
    <submittedName>
        <fullName evidence="1">Uncharacterized protein</fullName>
    </submittedName>
</protein>
<evidence type="ECO:0000313" key="2">
    <source>
        <dbReference type="Proteomes" id="UP000005380"/>
    </source>
</evidence>
<dbReference type="EMBL" id="CP007030">
    <property type="protein sequence ID" value="AHF02207.1"/>
    <property type="molecule type" value="Genomic_DNA"/>
</dbReference>
<name>W0DUV6_9GAMM</name>
<dbReference type="KEGG" id="tao:THIAE_02890"/>